<feature type="domain" description="GH15-like" evidence="1">
    <location>
        <begin position="122"/>
        <end position="565"/>
    </location>
</feature>
<dbReference type="Gene3D" id="1.50.10.10">
    <property type="match status" value="1"/>
</dbReference>
<protein>
    <recommendedName>
        <fullName evidence="4">Glucan 1,4-alpha-glucosidase</fullName>
    </recommendedName>
</protein>
<feature type="domain" description="Glucodextranase N-terminal" evidence="2">
    <location>
        <begin position="1"/>
        <end position="104"/>
    </location>
</feature>
<dbReference type="SUPFAM" id="SSF74650">
    <property type="entry name" value="Galactose mutarotase-like"/>
    <property type="match status" value="1"/>
</dbReference>
<reference evidence="3" key="1">
    <citation type="journal article" date="2015" name="Nature">
        <title>Complex archaea that bridge the gap between prokaryotes and eukaryotes.</title>
        <authorList>
            <person name="Spang A."/>
            <person name="Saw J.H."/>
            <person name="Jorgensen S.L."/>
            <person name="Zaremba-Niedzwiedzka K."/>
            <person name="Martijn J."/>
            <person name="Lind A.E."/>
            <person name="van Eijk R."/>
            <person name="Schleper C."/>
            <person name="Guy L."/>
            <person name="Ettema T.J."/>
        </authorList>
    </citation>
    <scope>NUCLEOTIDE SEQUENCE</scope>
</reference>
<gene>
    <name evidence="3" type="ORF">LCGC14_2254160</name>
</gene>
<evidence type="ECO:0008006" key="4">
    <source>
        <dbReference type="Google" id="ProtNLM"/>
    </source>
</evidence>
<dbReference type="SUPFAM" id="SSF48208">
    <property type="entry name" value="Six-hairpin glycosidases"/>
    <property type="match status" value="1"/>
</dbReference>
<dbReference type="Gene3D" id="2.70.98.10">
    <property type="match status" value="1"/>
</dbReference>
<dbReference type="InterPro" id="IPR011613">
    <property type="entry name" value="GH15-like"/>
</dbReference>
<dbReference type="InterPro" id="IPR015220">
    <property type="entry name" value="Glucodextranase_N"/>
</dbReference>
<dbReference type="InterPro" id="IPR008928">
    <property type="entry name" value="6-hairpin_glycosidase_sf"/>
</dbReference>
<comment type="caution">
    <text evidence="3">The sequence shown here is derived from an EMBL/GenBank/DDBJ whole genome shotgun (WGS) entry which is preliminary data.</text>
</comment>
<feature type="non-terminal residue" evidence="3">
    <location>
        <position position="1"/>
    </location>
</feature>
<dbReference type="Pfam" id="PF00723">
    <property type="entry name" value="Glyco_hydro_15"/>
    <property type="match status" value="1"/>
</dbReference>
<evidence type="ECO:0000259" key="1">
    <source>
        <dbReference type="Pfam" id="PF00723"/>
    </source>
</evidence>
<dbReference type="PANTHER" id="PTHR31616:SF0">
    <property type="entry name" value="GLUCAN 1,4-ALPHA-GLUCOSIDASE"/>
    <property type="match status" value="1"/>
</dbReference>
<evidence type="ECO:0000259" key="2">
    <source>
        <dbReference type="Pfam" id="PF09137"/>
    </source>
</evidence>
<dbReference type="InterPro" id="IPR014718">
    <property type="entry name" value="GH-type_carb-bd"/>
</dbReference>
<dbReference type="InterPro" id="IPR012341">
    <property type="entry name" value="6hp_glycosidase-like_sf"/>
</dbReference>
<accession>A0A0F9D1G3</accession>
<dbReference type="EMBL" id="LAZR01030797">
    <property type="protein sequence ID" value="KKL55563.1"/>
    <property type="molecule type" value="Genomic_DNA"/>
</dbReference>
<proteinExistence type="predicted"/>
<name>A0A0F9D1G3_9ZZZZ</name>
<sequence length="586" mass="64046">LQSAQPFKQTSVGFIGVSDGLSELKTTQQLTKVYKNPGEQSGNVSLLAELGEIGKNSQFDLTLSFGNSEQASFKEGQASLARGYQTVLDNYNGKGEAIGWQDYLSSLAPLASLVNSSADNGKLLYTSAMVLKAQEDKTHAGALIASLSNPWGETVSAKTGSTGYKAVWVRDFYQVAMAFMAMGDTHTAKTAFEYLDKVQVNQNTPGNQGDTGWFLQKTHVDGELEWVGVQLDQTAMPIMLAWKLHQAGVLTDGELTDWYGRMLKPAADFLVDGGRAKILWNDTQITPPATQQERWEEQEGYSPSTSAAVIAGLITAADIAKMAGDEANAKRYLTTAKSYNADIENTMFTTQGNLDSKASDGEYFIRIGQDKDANSNTKISANNGREGFNKKQILDGGFLELVRYGVRDANAPSIVKTLPEYDDQSLEDNLQVHYTFEFADGSGTFSGYRRYGNDGYGEDEVTGANYAEGGIKTPGQRGRVWPFFTGERGHYEIAAANATNSLDTTKQNAIKNTYVKGMETFANQGFMLPEQVWDGVGVNKAGYKLGEGTNSATPLAWTHAEYIKLLRSLHDKQVWDHYPVVENALQ</sequence>
<dbReference type="GO" id="GO:0030246">
    <property type="term" value="F:carbohydrate binding"/>
    <property type="evidence" value="ECO:0007669"/>
    <property type="project" value="InterPro"/>
</dbReference>
<dbReference type="GO" id="GO:0004553">
    <property type="term" value="F:hydrolase activity, hydrolyzing O-glycosyl compounds"/>
    <property type="evidence" value="ECO:0007669"/>
    <property type="project" value="UniProtKB-ARBA"/>
</dbReference>
<dbReference type="GO" id="GO:0005975">
    <property type="term" value="P:carbohydrate metabolic process"/>
    <property type="evidence" value="ECO:0007669"/>
    <property type="project" value="InterPro"/>
</dbReference>
<evidence type="ECO:0000313" key="3">
    <source>
        <dbReference type="EMBL" id="KKL55563.1"/>
    </source>
</evidence>
<dbReference type="AlphaFoldDB" id="A0A0F9D1G3"/>
<dbReference type="InterPro" id="IPR011013">
    <property type="entry name" value="Gal_mutarotase_sf_dom"/>
</dbReference>
<organism evidence="3">
    <name type="scientific">marine sediment metagenome</name>
    <dbReference type="NCBI Taxonomy" id="412755"/>
    <lineage>
        <taxon>unclassified sequences</taxon>
        <taxon>metagenomes</taxon>
        <taxon>ecological metagenomes</taxon>
    </lineage>
</organism>
<dbReference type="Pfam" id="PF09137">
    <property type="entry name" value="Glucodextran_N"/>
    <property type="match status" value="1"/>
</dbReference>
<dbReference type="PANTHER" id="PTHR31616">
    <property type="entry name" value="TREHALASE"/>
    <property type="match status" value="1"/>
</dbReference>